<comment type="caution">
    <text evidence="1">The sequence shown here is derived from an EMBL/GenBank/DDBJ whole genome shotgun (WGS) entry which is preliminary data.</text>
</comment>
<dbReference type="InterPro" id="IPR011008">
    <property type="entry name" value="Dimeric_a/b-barrel"/>
</dbReference>
<evidence type="ECO:0000313" key="2">
    <source>
        <dbReference type="Proteomes" id="UP000186666"/>
    </source>
</evidence>
<dbReference type="Proteomes" id="UP000186666">
    <property type="component" value="Unassembled WGS sequence"/>
</dbReference>
<protein>
    <recommendedName>
        <fullName evidence="3">L-rhamnose mutarotase</fullName>
    </recommendedName>
</protein>
<dbReference type="Gene3D" id="3.30.70.100">
    <property type="match status" value="1"/>
</dbReference>
<keyword evidence="2" id="KW-1185">Reference proteome</keyword>
<dbReference type="InterPro" id="IPR008000">
    <property type="entry name" value="Rham/fucose_mutarotase"/>
</dbReference>
<dbReference type="RefSeq" id="WP_068590458.1">
    <property type="nucleotide sequence ID" value="NZ_FTNK01000020.1"/>
</dbReference>
<evidence type="ECO:0008006" key="3">
    <source>
        <dbReference type="Google" id="ProtNLM"/>
    </source>
</evidence>
<evidence type="ECO:0000313" key="1">
    <source>
        <dbReference type="EMBL" id="SIR58435.1"/>
    </source>
</evidence>
<reference evidence="1 2" key="1">
    <citation type="submission" date="2017-01" db="EMBL/GenBank/DDBJ databases">
        <authorList>
            <person name="Varghese N."/>
            <person name="Submissions S."/>
        </authorList>
    </citation>
    <scope>NUCLEOTIDE SEQUENCE [LARGE SCALE GENOMIC DNA]</scope>
    <source>
        <strain evidence="1 2">ATCC 23464</strain>
    </source>
</reference>
<dbReference type="Pfam" id="PF05336">
    <property type="entry name" value="rhaM"/>
    <property type="match status" value="1"/>
</dbReference>
<proteinExistence type="predicted"/>
<accession>A0ABY1KC71</accession>
<sequence>MSTTRTIGFKIAKLYPDQVKHYEQLHNEIPELNKKYMQEAGIISLRIFRDGVGLFMVVEADSMFEAPERFVDPVVEERWQQLTGACFSEMWVDANEIYAFTRRED</sequence>
<dbReference type="EMBL" id="FTNK01000020">
    <property type="protein sequence ID" value="SIR58435.1"/>
    <property type="molecule type" value="Genomic_DNA"/>
</dbReference>
<dbReference type="SUPFAM" id="SSF54909">
    <property type="entry name" value="Dimeric alpha+beta barrel"/>
    <property type="match status" value="1"/>
</dbReference>
<name>A0ABY1KC71_9BACL</name>
<gene>
    <name evidence="1" type="ORF">SAMN05421578_12053</name>
</gene>
<organism evidence="1 2">
    <name type="scientific">Paenibacillus macquariensis</name>
    <dbReference type="NCBI Taxonomy" id="948756"/>
    <lineage>
        <taxon>Bacteria</taxon>
        <taxon>Bacillati</taxon>
        <taxon>Bacillota</taxon>
        <taxon>Bacilli</taxon>
        <taxon>Bacillales</taxon>
        <taxon>Paenibacillaceae</taxon>
        <taxon>Paenibacillus</taxon>
    </lineage>
</organism>